<protein>
    <recommendedName>
        <fullName evidence="3">Glycosyl transferase family 8</fullName>
    </recommendedName>
</protein>
<sequence>MINFCTLFNSYYLQKGIATYLSLEKVTDEFHIYVMAFDKECYESLKSYGFNHMTVELLDDFETPELLAVKAERNMAEYCWTCSAAITYYFVNKYKLPSITYLDADLYFIHNPKILIEEIGDASVGLSEHWFGYKNERAGRFCVQFVYFKNDNEGMSALKYWKDSCINWCFARYEDGKYGDQTYIEDIYKNYKNVHVIEHRGCGLAPWNYNIYNFPDAETLEYEDKKYPVVFFHFHGVKFLRERTKLVMTSGDGSIAKNLSKLFYHPYLLLILHIYNKYLGANYNDIEIRDIPLSKKIYNKLKHSLHDNPIAKFFYYKVFDVRYNGYDKKK</sequence>
<reference evidence="2" key="1">
    <citation type="submission" date="2017-02" db="EMBL/GenBank/DDBJ databases">
        <authorList>
            <person name="Varghese N."/>
            <person name="Submissions S."/>
        </authorList>
    </citation>
    <scope>NUCLEOTIDE SEQUENCE [LARGE SCALE GENOMIC DNA]</scope>
    <source>
        <strain evidence="2">DSM 24967</strain>
    </source>
</reference>
<dbReference type="Gene3D" id="3.90.550.10">
    <property type="entry name" value="Spore Coat Polysaccharide Biosynthesis Protein SpsA, Chain A"/>
    <property type="match status" value="1"/>
</dbReference>
<keyword evidence="2" id="KW-1185">Reference proteome</keyword>
<dbReference type="RefSeq" id="WP_079682477.1">
    <property type="nucleotide sequence ID" value="NZ_FUYQ01000004.1"/>
</dbReference>
<dbReference type="AlphaFoldDB" id="A0A1T5AP35"/>
<dbReference type="InterPro" id="IPR029044">
    <property type="entry name" value="Nucleotide-diphossugar_trans"/>
</dbReference>
<evidence type="ECO:0000313" key="1">
    <source>
        <dbReference type="EMBL" id="SKB36609.1"/>
    </source>
</evidence>
<proteinExistence type="predicted"/>
<gene>
    <name evidence="1" type="ORF">SAMN05660349_00776</name>
</gene>
<dbReference type="EMBL" id="FUYQ01000004">
    <property type="protein sequence ID" value="SKB36609.1"/>
    <property type="molecule type" value="Genomic_DNA"/>
</dbReference>
<accession>A0A1T5AP35</accession>
<evidence type="ECO:0008006" key="3">
    <source>
        <dbReference type="Google" id="ProtNLM"/>
    </source>
</evidence>
<organism evidence="1 2">
    <name type="scientific">Parabacteroides chartae</name>
    <dbReference type="NCBI Taxonomy" id="1037355"/>
    <lineage>
        <taxon>Bacteria</taxon>
        <taxon>Pseudomonadati</taxon>
        <taxon>Bacteroidota</taxon>
        <taxon>Bacteroidia</taxon>
        <taxon>Bacteroidales</taxon>
        <taxon>Tannerellaceae</taxon>
        <taxon>Parabacteroides</taxon>
    </lineage>
</organism>
<dbReference type="SUPFAM" id="SSF53448">
    <property type="entry name" value="Nucleotide-diphospho-sugar transferases"/>
    <property type="match status" value="1"/>
</dbReference>
<evidence type="ECO:0000313" key="2">
    <source>
        <dbReference type="Proteomes" id="UP000190852"/>
    </source>
</evidence>
<dbReference type="Proteomes" id="UP000190852">
    <property type="component" value="Unassembled WGS sequence"/>
</dbReference>
<name>A0A1T5AP35_9BACT</name>